<gene>
    <name evidence="2" type="ORF">CMU_014950</name>
</gene>
<dbReference type="SUPFAM" id="SSF47616">
    <property type="entry name" value="GST C-terminal domain-like"/>
    <property type="match status" value="1"/>
</dbReference>
<dbReference type="EMBL" id="DS989730">
    <property type="protein sequence ID" value="EEA06819.1"/>
    <property type="molecule type" value="Genomic_DNA"/>
</dbReference>
<dbReference type="InterPro" id="IPR004045">
    <property type="entry name" value="Glutathione_S-Trfase_N"/>
</dbReference>
<organism evidence="2 3">
    <name type="scientific">Cryptosporidium muris (strain RN66)</name>
    <dbReference type="NCBI Taxonomy" id="441375"/>
    <lineage>
        <taxon>Eukaryota</taxon>
        <taxon>Sar</taxon>
        <taxon>Alveolata</taxon>
        <taxon>Apicomplexa</taxon>
        <taxon>Conoidasida</taxon>
        <taxon>Coccidia</taxon>
        <taxon>Eucoccidiorida</taxon>
        <taxon>Eimeriorina</taxon>
        <taxon>Cryptosporidiidae</taxon>
        <taxon>Cryptosporidium</taxon>
    </lineage>
</organism>
<feature type="domain" description="GST N-terminal" evidence="1">
    <location>
        <begin position="1"/>
        <end position="60"/>
    </location>
</feature>
<reference evidence="2" key="1">
    <citation type="submission" date="2008-06" db="EMBL/GenBank/DDBJ databases">
        <authorList>
            <person name="Lorenzi H."/>
            <person name="Inman J."/>
            <person name="Miller J."/>
            <person name="Schobel S."/>
            <person name="Amedeo P."/>
            <person name="Caler E.V."/>
            <person name="da Silva J."/>
        </authorList>
    </citation>
    <scope>NUCLEOTIDE SEQUENCE [LARGE SCALE GENOMIC DNA]</scope>
    <source>
        <strain evidence="2">RN66</strain>
    </source>
</reference>
<dbReference type="GeneID" id="6996225"/>
<dbReference type="PROSITE" id="PS50404">
    <property type="entry name" value="GST_NTER"/>
    <property type="match status" value="1"/>
</dbReference>
<dbReference type="AlphaFoldDB" id="B6AF52"/>
<dbReference type="OMA" id="IENWFEY"/>
<dbReference type="InterPro" id="IPR036282">
    <property type="entry name" value="Glutathione-S-Trfase_C_sf"/>
</dbReference>
<dbReference type="OrthoDB" id="414243at2759"/>
<keyword evidence="3" id="KW-1185">Reference proteome</keyword>
<evidence type="ECO:0000259" key="1">
    <source>
        <dbReference type="PROSITE" id="PS50404"/>
    </source>
</evidence>
<evidence type="ECO:0000313" key="2">
    <source>
        <dbReference type="EMBL" id="EEA06819.1"/>
    </source>
</evidence>
<dbReference type="eggNOG" id="ENOG502T1UG">
    <property type="taxonomic scope" value="Eukaryota"/>
</dbReference>
<accession>B6AF52</accession>
<dbReference type="RefSeq" id="XP_002141168.1">
    <property type="nucleotide sequence ID" value="XM_002141132.1"/>
</dbReference>
<evidence type="ECO:0000313" key="3">
    <source>
        <dbReference type="Proteomes" id="UP000001460"/>
    </source>
</evidence>
<dbReference type="VEuPathDB" id="CryptoDB:CMU_014950"/>
<sequence length="160" mass="18970">MINVFHMKGKDFLQSEFQNVLLESDNFPILPYLSDPNSEIELTGSLTILRYLGRKCNLMGNNYEDELQIENWFEYLQLVLNILWEFDSNLDSFNNIQKNKKRGQFLLENLHPMLHNIQARLDNGKKWILEEYSVADIMLYTVVSAIIRSWGYEILQPYDK</sequence>
<dbReference type="Proteomes" id="UP000001460">
    <property type="component" value="Unassembled WGS sequence"/>
</dbReference>
<dbReference type="Gene3D" id="1.20.1050.130">
    <property type="match status" value="1"/>
</dbReference>
<proteinExistence type="predicted"/>
<name>B6AF52_CRYMR</name>
<protein>
    <recommendedName>
        <fullName evidence="1">GST N-terminal domain-containing protein</fullName>
    </recommendedName>
</protein>